<evidence type="ECO:0008006" key="5">
    <source>
        <dbReference type="Google" id="ProtNLM"/>
    </source>
</evidence>
<dbReference type="SMART" id="SM00369">
    <property type="entry name" value="LRR_TYP"/>
    <property type="match status" value="5"/>
</dbReference>
<evidence type="ECO:0000256" key="2">
    <source>
        <dbReference type="ARBA" id="ARBA00022614"/>
    </source>
</evidence>
<dbReference type="InterPro" id="IPR025875">
    <property type="entry name" value="Leu-rich_rpt_4"/>
</dbReference>
<reference evidence="4" key="1">
    <citation type="submission" date="2021-01" db="EMBL/GenBank/DDBJ databases">
        <authorList>
            <person name="Corre E."/>
            <person name="Pelletier E."/>
            <person name="Niang G."/>
            <person name="Scheremetjew M."/>
            <person name="Finn R."/>
            <person name="Kale V."/>
            <person name="Holt S."/>
            <person name="Cochrane G."/>
            <person name="Meng A."/>
            <person name="Brown T."/>
            <person name="Cohen L."/>
        </authorList>
    </citation>
    <scope>NUCLEOTIDE SEQUENCE</scope>
    <source>
        <strain evidence="4">CCMP219</strain>
    </source>
</reference>
<keyword evidence="3" id="KW-0677">Repeat</keyword>
<evidence type="ECO:0000256" key="3">
    <source>
        <dbReference type="ARBA" id="ARBA00022737"/>
    </source>
</evidence>
<dbReference type="GO" id="GO:0005930">
    <property type="term" value="C:axoneme"/>
    <property type="evidence" value="ECO:0007669"/>
    <property type="project" value="UniProtKB-SubCell"/>
</dbReference>
<dbReference type="PROSITE" id="PS51450">
    <property type="entry name" value="LRR"/>
    <property type="match status" value="4"/>
</dbReference>
<dbReference type="Pfam" id="PF12799">
    <property type="entry name" value="LRR_4"/>
    <property type="match status" value="1"/>
</dbReference>
<dbReference type="PANTHER" id="PTHR18849:SF0">
    <property type="entry name" value="CILIA- AND FLAGELLA-ASSOCIATED PROTEIN 410-RELATED"/>
    <property type="match status" value="1"/>
</dbReference>
<dbReference type="SUPFAM" id="SSF52058">
    <property type="entry name" value="L domain-like"/>
    <property type="match status" value="1"/>
</dbReference>
<dbReference type="AlphaFoldDB" id="A0A7R9V1C1"/>
<dbReference type="FunFam" id="3.80.10.10:FF:000312">
    <property type="entry name" value="Protein phosphatases pp1 regulatory subunit, putative"/>
    <property type="match status" value="1"/>
</dbReference>
<dbReference type="EMBL" id="HBEC01004606">
    <property type="protein sequence ID" value="CAD8282072.1"/>
    <property type="molecule type" value="Transcribed_RNA"/>
</dbReference>
<dbReference type="Pfam" id="PF14580">
    <property type="entry name" value="LRR_9"/>
    <property type="match status" value="1"/>
</dbReference>
<dbReference type="PANTHER" id="PTHR18849">
    <property type="entry name" value="LEUCINE RICH REPEAT PROTEIN"/>
    <property type="match status" value="1"/>
</dbReference>
<comment type="subcellular location">
    <subcellularLocation>
        <location evidence="1">Cytoplasm</location>
        <location evidence="1">Cytoskeleton</location>
        <location evidence="1">Cilium axoneme</location>
    </subcellularLocation>
</comment>
<dbReference type="Gene3D" id="3.80.10.10">
    <property type="entry name" value="Ribonuclease Inhibitor"/>
    <property type="match status" value="3"/>
</dbReference>
<protein>
    <recommendedName>
        <fullName evidence="5">Protein phosphatase 1 regulatory subunit 7</fullName>
    </recommendedName>
</protein>
<dbReference type="InterPro" id="IPR032675">
    <property type="entry name" value="LRR_dom_sf"/>
</dbReference>
<sequence>MTAMTDDLADPTPPAVNAAAMQAEAEGPAVDPTVLDLTNGHINDAQLAETEMPEGLELLDLTCNRLEKLDPRILALKGLRTVNLRQNLLTDVSAWSDAACKDVVEDIEFRDNQLKEIPSLAGMTALTRVEFSYNEIRSTSPLSSLVGADRLEELYVANNKISEIESVDHLTTLRTLELGSNRVRAIEGIASLTNLQDLWLGRNRISSLAGLSSLCRLRKISVQSNRLESMGGLEACTSLEELYLSHNGITRLEGLSTLTRLNIVDVSSNRVPRVEGLEGLTLLQDLWLNNNQIATLADVEAGLAPVASSLETIYLGENPCAKDPEYAARMRAALPKLSQLDADVLS</sequence>
<dbReference type="InterPro" id="IPR001611">
    <property type="entry name" value="Leu-rich_rpt"/>
</dbReference>
<keyword evidence="2" id="KW-0433">Leucine-rich repeat</keyword>
<proteinExistence type="predicted"/>
<name>A0A7R9V1C1_9CHLO</name>
<dbReference type="SMART" id="SM00365">
    <property type="entry name" value="LRR_SD22"/>
    <property type="match status" value="8"/>
</dbReference>
<evidence type="ECO:0000256" key="1">
    <source>
        <dbReference type="ARBA" id="ARBA00004430"/>
    </source>
</evidence>
<evidence type="ECO:0000313" key="4">
    <source>
        <dbReference type="EMBL" id="CAD8282072.1"/>
    </source>
</evidence>
<gene>
    <name evidence="4" type="ORF">CEUR00632_LOCUS2107</name>
</gene>
<accession>A0A7R9V1C1</accession>
<dbReference type="InterPro" id="IPR003591">
    <property type="entry name" value="Leu-rich_rpt_typical-subtyp"/>
</dbReference>
<organism evidence="4">
    <name type="scientific">Chlamydomonas euryale</name>
    <dbReference type="NCBI Taxonomy" id="1486919"/>
    <lineage>
        <taxon>Eukaryota</taxon>
        <taxon>Viridiplantae</taxon>
        <taxon>Chlorophyta</taxon>
        <taxon>core chlorophytes</taxon>
        <taxon>Chlorophyceae</taxon>
        <taxon>CS clade</taxon>
        <taxon>Chlamydomonadales</taxon>
        <taxon>Chlamydomonadaceae</taxon>
        <taxon>Chlamydomonas</taxon>
    </lineage>
</organism>